<evidence type="ECO:0000256" key="2">
    <source>
        <dbReference type="ARBA" id="ARBA00023016"/>
    </source>
</evidence>
<reference evidence="5 6" key="1">
    <citation type="submission" date="2021-01" db="EMBL/GenBank/DDBJ databases">
        <title>Genomic Encyclopedia of Type Strains, Phase IV (KMG-IV): sequencing the most valuable type-strain genomes for metagenomic binning, comparative biology and taxonomic classification.</title>
        <authorList>
            <person name="Goeker M."/>
        </authorList>
    </citation>
    <scope>NUCLEOTIDE SEQUENCE [LARGE SCALE GENOMIC DNA]</scope>
    <source>
        <strain evidence="5 6">DSM 23711</strain>
    </source>
</reference>
<gene>
    <name evidence="5" type="ORF">JOC48_000559</name>
</gene>
<comment type="caution">
    <text evidence="5">The sequence shown here is derived from an EMBL/GenBank/DDBJ whole genome shotgun (WGS) entry which is preliminary data.</text>
</comment>
<keyword evidence="1" id="KW-0235">DNA replication</keyword>
<dbReference type="InterPro" id="IPR001623">
    <property type="entry name" value="DnaJ_domain"/>
</dbReference>
<dbReference type="EMBL" id="JAFBDR010000002">
    <property type="protein sequence ID" value="MBM7570081.1"/>
    <property type="molecule type" value="Genomic_DNA"/>
</dbReference>
<accession>A0ABS2MW07</accession>
<dbReference type="Gene3D" id="3.40.190.10">
    <property type="entry name" value="Periplasmic binding protein-like II"/>
    <property type="match status" value="1"/>
</dbReference>
<evidence type="ECO:0000259" key="4">
    <source>
        <dbReference type="PROSITE" id="PS50076"/>
    </source>
</evidence>
<organism evidence="5 6">
    <name type="scientific">Aquibacillus albus</name>
    <dbReference type="NCBI Taxonomy" id="1168171"/>
    <lineage>
        <taxon>Bacteria</taxon>
        <taxon>Bacillati</taxon>
        <taxon>Bacillota</taxon>
        <taxon>Bacilli</taxon>
        <taxon>Bacillales</taxon>
        <taxon>Bacillaceae</taxon>
        <taxon>Aquibacillus</taxon>
    </lineage>
</organism>
<name>A0ABS2MW07_9BACI</name>
<feature type="transmembrane region" description="Helical" evidence="3">
    <location>
        <begin position="78"/>
        <end position="99"/>
    </location>
</feature>
<keyword evidence="3" id="KW-1133">Transmembrane helix</keyword>
<dbReference type="PROSITE" id="PS50076">
    <property type="entry name" value="DNAJ_2"/>
    <property type="match status" value="1"/>
</dbReference>
<protein>
    <recommendedName>
        <fullName evidence="4">J domain-containing protein</fullName>
    </recommendedName>
</protein>
<dbReference type="RefSeq" id="WP_204497515.1">
    <property type="nucleotide sequence ID" value="NZ_JAFBDR010000002.1"/>
</dbReference>
<dbReference type="InterPro" id="IPR036869">
    <property type="entry name" value="J_dom_sf"/>
</dbReference>
<dbReference type="SUPFAM" id="SSF46565">
    <property type="entry name" value="Chaperone J-domain"/>
    <property type="match status" value="1"/>
</dbReference>
<evidence type="ECO:0000256" key="1">
    <source>
        <dbReference type="ARBA" id="ARBA00022705"/>
    </source>
</evidence>
<evidence type="ECO:0000256" key="3">
    <source>
        <dbReference type="SAM" id="Phobius"/>
    </source>
</evidence>
<dbReference type="Gene3D" id="1.10.287.110">
    <property type="entry name" value="DnaJ domain"/>
    <property type="match status" value="1"/>
</dbReference>
<proteinExistence type="predicted"/>
<dbReference type="Proteomes" id="UP001296943">
    <property type="component" value="Unassembled WGS sequence"/>
</dbReference>
<dbReference type="CDD" id="cd06257">
    <property type="entry name" value="DnaJ"/>
    <property type="match status" value="1"/>
</dbReference>
<keyword evidence="3" id="KW-0472">Membrane</keyword>
<keyword evidence="6" id="KW-1185">Reference proteome</keyword>
<sequence length="279" mass="31892">MELQEAYKILGVSEEASDEAIENQYMKWVKRYNSNSTDESLDIESINQAYNTVKSYRYNRSHSEQHPRSLREKINLFFYYYKVHVIVVIIVVLISSSIINTIVNNLEAQKTMANLPPKNISVMLYGDFFNPKMDTSLVSDNILSLVPSWERVAVNVSYFPLEATNSTDVAMQQKSAITLVSDDSDLYITEIEHFEKLVNSGILLPIDEMESSIKGIPEENLLYRETPEDTISHLYGVKITTESIFENVLVTENQNVLAIRKNTDNTDNAMKLVVELTKN</sequence>
<keyword evidence="2" id="KW-0346">Stress response</keyword>
<keyword evidence="3" id="KW-0812">Transmembrane</keyword>
<evidence type="ECO:0000313" key="5">
    <source>
        <dbReference type="EMBL" id="MBM7570081.1"/>
    </source>
</evidence>
<evidence type="ECO:0000313" key="6">
    <source>
        <dbReference type="Proteomes" id="UP001296943"/>
    </source>
</evidence>
<feature type="domain" description="J" evidence="4">
    <location>
        <begin position="5"/>
        <end position="67"/>
    </location>
</feature>